<evidence type="ECO:0000256" key="11">
    <source>
        <dbReference type="ARBA" id="ARBA00047944"/>
    </source>
</evidence>
<dbReference type="EC" id="2.1.1.193" evidence="3 12"/>
<evidence type="ECO:0000256" key="7">
    <source>
        <dbReference type="ARBA" id="ARBA00022603"/>
    </source>
</evidence>
<keyword evidence="8 12" id="KW-0808">Transferase</keyword>
<organism evidence="16 17">
    <name type="scientific">Terracoccus luteus</name>
    <dbReference type="NCBI Taxonomy" id="53356"/>
    <lineage>
        <taxon>Bacteria</taxon>
        <taxon>Bacillati</taxon>
        <taxon>Actinomycetota</taxon>
        <taxon>Actinomycetes</taxon>
        <taxon>Micrococcales</taxon>
        <taxon>Intrasporangiaceae</taxon>
        <taxon>Terracoccus</taxon>
    </lineage>
</organism>
<dbReference type="NCBIfam" id="TIGR00046">
    <property type="entry name" value="RsmE family RNA methyltransferase"/>
    <property type="match status" value="1"/>
</dbReference>
<dbReference type="PANTHER" id="PTHR30027:SF3">
    <property type="entry name" value="16S RRNA (URACIL(1498)-N(3))-METHYLTRANSFERASE"/>
    <property type="match status" value="1"/>
</dbReference>
<gene>
    <name evidence="16" type="ORF">DFJ68_1089</name>
    <name evidence="15" type="ORF">FHW14_000216</name>
</gene>
<dbReference type="SUPFAM" id="SSF88697">
    <property type="entry name" value="PUA domain-like"/>
    <property type="match status" value="1"/>
</dbReference>
<dbReference type="GO" id="GO:0070042">
    <property type="term" value="F:rRNA (uridine-N3-)-methyltransferase activity"/>
    <property type="evidence" value="ECO:0007669"/>
    <property type="project" value="TreeGrafter"/>
</dbReference>
<evidence type="ECO:0000256" key="8">
    <source>
        <dbReference type="ARBA" id="ARBA00022679"/>
    </source>
</evidence>
<dbReference type="AlphaFoldDB" id="A0A495XWZ4"/>
<dbReference type="RefSeq" id="WP_121031669.1">
    <property type="nucleotide sequence ID" value="NZ_JACHVT010000001.1"/>
</dbReference>
<dbReference type="EMBL" id="RBXT01000001">
    <property type="protein sequence ID" value="RKT77665.1"/>
    <property type="molecule type" value="Genomic_DNA"/>
</dbReference>
<dbReference type="InterPro" id="IPR015947">
    <property type="entry name" value="PUA-like_sf"/>
</dbReference>
<keyword evidence="17" id="KW-1185">Reference proteome</keyword>
<keyword evidence="7 12" id="KW-0489">Methyltransferase</keyword>
<dbReference type="Gene3D" id="2.40.240.20">
    <property type="entry name" value="Hypothetical PUA domain-like, domain 1"/>
    <property type="match status" value="1"/>
</dbReference>
<evidence type="ECO:0000256" key="6">
    <source>
        <dbReference type="ARBA" id="ARBA00022552"/>
    </source>
</evidence>
<comment type="function">
    <text evidence="10 12">Specifically methylates the N3 position of the uracil ring of uridine 1498 (m3U1498) in 16S rRNA. Acts on the fully assembled 30S ribosomal subunit.</text>
</comment>
<evidence type="ECO:0000313" key="16">
    <source>
        <dbReference type="EMBL" id="RKT77665.1"/>
    </source>
</evidence>
<evidence type="ECO:0000259" key="14">
    <source>
        <dbReference type="Pfam" id="PF20260"/>
    </source>
</evidence>
<dbReference type="InterPro" id="IPR029028">
    <property type="entry name" value="Alpha/beta_knot_MTases"/>
</dbReference>
<dbReference type="SUPFAM" id="SSF75217">
    <property type="entry name" value="alpha/beta knot"/>
    <property type="match status" value="1"/>
</dbReference>
<name>A0A495XWZ4_9MICO</name>
<comment type="subcellular location">
    <subcellularLocation>
        <location evidence="1 12">Cytoplasm</location>
    </subcellularLocation>
</comment>
<comment type="similarity">
    <text evidence="2 12">Belongs to the RNA methyltransferase RsmE family.</text>
</comment>
<feature type="domain" description="Ribosomal RNA small subunit methyltransferase E PUA-like" evidence="14">
    <location>
        <begin position="24"/>
        <end position="55"/>
    </location>
</feature>
<dbReference type="Pfam" id="PF20260">
    <property type="entry name" value="PUA_4"/>
    <property type="match status" value="1"/>
</dbReference>
<reference evidence="16 17" key="1">
    <citation type="submission" date="2018-10" db="EMBL/GenBank/DDBJ databases">
        <title>Sequencing the genomes of 1000 actinobacteria strains.</title>
        <authorList>
            <person name="Klenk H.-P."/>
        </authorList>
    </citation>
    <scope>NUCLEOTIDE SEQUENCE [LARGE SCALE GENOMIC DNA]</scope>
    <source>
        <strain evidence="16 17">DSM 44267</strain>
    </source>
</reference>
<evidence type="ECO:0000256" key="2">
    <source>
        <dbReference type="ARBA" id="ARBA00005528"/>
    </source>
</evidence>
<dbReference type="Pfam" id="PF04452">
    <property type="entry name" value="Methyltrans_RNA"/>
    <property type="match status" value="1"/>
</dbReference>
<dbReference type="Proteomes" id="UP000590811">
    <property type="component" value="Unassembled WGS sequence"/>
</dbReference>
<dbReference type="Gene3D" id="3.40.1280.10">
    <property type="match status" value="1"/>
</dbReference>
<dbReference type="InterPro" id="IPR006700">
    <property type="entry name" value="RsmE"/>
</dbReference>
<dbReference type="NCBIfam" id="NF008693">
    <property type="entry name" value="PRK11713.2-3"/>
    <property type="match status" value="1"/>
</dbReference>
<sequence length="247" mass="26293">MTHQLFLGEPDAVRRATAGGSLVLEGDEARHAASVVRVRPGERFYVSDGAGRRVLVEARHVERALVRGEVVQVHDEPVPAVRFVLVQALAKGDRDDQAVEAATELGVDEVVPWQAERSVVVWRPDRVERSLAKWRSVVVRATKQSRRARLPEVTAPVASAALARRVQDAALTLVLHEDAVEPLAGVPLPQSGDVLVVVGPEGGITDGEVEALTAAGARPVRLGSTILRAGSAGPAALAVLSARGRWL</sequence>
<keyword evidence="9 12" id="KW-0949">S-adenosyl-L-methionine</keyword>
<evidence type="ECO:0000313" key="17">
    <source>
        <dbReference type="Proteomes" id="UP000278440"/>
    </source>
</evidence>
<dbReference type="GO" id="GO:0005737">
    <property type="term" value="C:cytoplasm"/>
    <property type="evidence" value="ECO:0007669"/>
    <property type="project" value="UniProtKB-SubCell"/>
</dbReference>
<comment type="catalytic activity">
    <reaction evidence="11 12">
        <text>uridine(1498) in 16S rRNA + S-adenosyl-L-methionine = N(3)-methyluridine(1498) in 16S rRNA + S-adenosyl-L-homocysteine + H(+)</text>
        <dbReference type="Rhea" id="RHEA:42920"/>
        <dbReference type="Rhea" id="RHEA-COMP:10283"/>
        <dbReference type="Rhea" id="RHEA-COMP:10284"/>
        <dbReference type="ChEBI" id="CHEBI:15378"/>
        <dbReference type="ChEBI" id="CHEBI:57856"/>
        <dbReference type="ChEBI" id="CHEBI:59789"/>
        <dbReference type="ChEBI" id="CHEBI:65315"/>
        <dbReference type="ChEBI" id="CHEBI:74502"/>
        <dbReference type="EC" id="2.1.1.193"/>
    </reaction>
</comment>
<dbReference type="Proteomes" id="UP000278440">
    <property type="component" value="Unassembled WGS sequence"/>
</dbReference>
<dbReference type="OrthoDB" id="9808126at2"/>
<dbReference type="InterPro" id="IPR046886">
    <property type="entry name" value="RsmE_MTase_dom"/>
</dbReference>
<reference evidence="15 18" key="2">
    <citation type="submission" date="2020-08" db="EMBL/GenBank/DDBJ databases">
        <title>Genomic Encyclopedia of Type Strains, Phase IV (KMG-V): Genome sequencing to study the core and pangenomes of soil and plant-associated prokaryotes.</title>
        <authorList>
            <person name="Whitman W."/>
        </authorList>
    </citation>
    <scope>NUCLEOTIDE SEQUENCE [LARGE SCALE GENOMIC DNA]</scope>
    <source>
        <strain evidence="15 18">B3ACCR2</strain>
    </source>
</reference>
<evidence type="ECO:0000256" key="3">
    <source>
        <dbReference type="ARBA" id="ARBA00012328"/>
    </source>
</evidence>
<dbReference type="InterPro" id="IPR029026">
    <property type="entry name" value="tRNA_m1G_MTases_N"/>
</dbReference>
<protein>
    <recommendedName>
        <fullName evidence="4 12">Ribosomal RNA small subunit methyltransferase E</fullName>
        <ecNumber evidence="3 12">2.1.1.193</ecNumber>
    </recommendedName>
</protein>
<dbReference type="InterPro" id="IPR046887">
    <property type="entry name" value="RsmE_PUA-like"/>
</dbReference>
<dbReference type="CDD" id="cd18084">
    <property type="entry name" value="RsmE-like"/>
    <property type="match status" value="1"/>
</dbReference>
<proteinExistence type="inferred from homology"/>
<accession>A0A495XWZ4</accession>
<keyword evidence="5 12" id="KW-0963">Cytoplasm</keyword>
<keyword evidence="6 12" id="KW-0698">rRNA processing</keyword>
<dbReference type="GO" id="GO:0070475">
    <property type="term" value="P:rRNA base methylation"/>
    <property type="evidence" value="ECO:0007669"/>
    <property type="project" value="TreeGrafter"/>
</dbReference>
<evidence type="ECO:0000256" key="9">
    <source>
        <dbReference type="ARBA" id="ARBA00022691"/>
    </source>
</evidence>
<evidence type="ECO:0000256" key="5">
    <source>
        <dbReference type="ARBA" id="ARBA00022490"/>
    </source>
</evidence>
<evidence type="ECO:0000313" key="18">
    <source>
        <dbReference type="Proteomes" id="UP000590811"/>
    </source>
</evidence>
<feature type="domain" description="Ribosomal RNA small subunit methyltransferase E methyltransferase" evidence="13">
    <location>
        <begin position="82"/>
        <end position="240"/>
    </location>
</feature>
<comment type="caution">
    <text evidence="16">The sequence shown here is derived from an EMBL/GenBank/DDBJ whole genome shotgun (WGS) entry which is preliminary data.</text>
</comment>
<dbReference type="EMBL" id="JACHVT010000001">
    <property type="protein sequence ID" value="MBB2985076.1"/>
    <property type="molecule type" value="Genomic_DNA"/>
</dbReference>
<dbReference type="PIRSF" id="PIRSF015601">
    <property type="entry name" value="MTase_slr0722"/>
    <property type="match status" value="1"/>
</dbReference>
<evidence type="ECO:0000256" key="1">
    <source>
        <dbReference type="ARBA" id="ARBA00004496"/>
    </source>
</evidence>
<evidence type="ECO:0000313" key="15">
    <source>
        <dbReference type="EMBL" id="MBB2985076.1"/>
    </source>
</evidence>
<evidence type="ECO:0000256" key="4">
    <source>
        <dbReference type="ARBA" id="ARBA00013673"/>
    </source>
</evidence>
<dbReference type="PANTHER" id="PTHR30027">
    <property type="entry name" value="RIBOSOMAL RNA SMALL SUBUNIT METHYLTRANSFERASE E"/>
    <property type="match status" value="1"/>
</dbReference>
<evidence type="ECO:0000259" key="13">
    <source>
        <dbReference type="Pfam" id="PF04452"/>
    </source>
</evidence>
<evidence type="ECO:0000256" key="12">
    <source>
        <dbReference type="PIRNR" id="PIRNR015601"/>
    </source>
</evidence>
<evidence type="ECO:0000256" key="10">
    <source>
        <dbReference type="ARBA" id="ARBA00025699"/>
    </source>
</evidence>